<dbReference type="Proteomes" id="UP000635606">
    <property type="component" value="Unassembled WGS sequence"/>
</dbReference>
<gene>
    <name evidence="2" type="ORF">Voc01_037600</name>
</gene>
<proteinExistence type="predicted"/>
<reference evidence="2" key="1">
    <citation type="submission" date="2021-01" db="EMBL/GenBank/DDBJ databases">
        <title>Whole genome shotgun sequence of Virgisporangium ochraceum NBRC 16418.</title>
        <authorList>
            <person name="Komaki H."/>
            <person name="Tamura T."/>
        </authorList>
    </citation>
    <scope>NUCLEOTIDE SEQUENCE</scope>
    <source>
        <strain evidence="2">NBRC 16418</strain>
    </source>
</reference>
<dbReference type="AlphaFoldDB" id="A0A8J3ZVD7"/>
<keyword evidence="3" id="KW-1185">Reference proteome</keyword>
<accession>A0A8J3ZVD7</accession>
<organism evidence="2 3">
    <name type="scientific">Virgisporangium ochraceum</name>
    <dbReference type="NCBI Taxonomy" id="65505"/>
    <lineage>
        <taxon>Bacteria</taxon>
        <taxon>Bacillati</taxon>
        <taxon>Actinomycetota</taxon>
        <taxon>Actinomycetes</taxon>
        <taxon>Micromonosporales</taxon>
        <taxon>Micromonosporaceae</taxon>
        <taxon>Virgisporangium</taxon>
    </lineage>
</organism>
<name>A0A8J3ZVD7_9ACTN</name>
<dbReference type="RefSeq" id="WP_203928785.1">
    <property type="nucleotide sequence ID" value="NZ_BOPH01000050.1"/>
</dbReference>
<evidence type="ECO:0000313" key="3">
    <source>
        <dbReference type="Proteomes" id="UP000635606"/>
    </source>
</evidence>
<sequence>MRTRHPAGCACDQPWHHQQPAGQASSARRSERDRMNAARQVGKVFGNLARERRADDEAAVHARAAPP</sequence>
<evidence type="ECO:0000313" key="2">
    <source>
        <dbReference type="EMBL" id="GIJ68843.1"/>
    </source>
</evidence>
<evidence type="ECO:0000256" key="1">
    <source>
        <dbReference type="SAM" id="MobiDB-lite"/>
    </source>
</evidence>
<protein>
    <submittedName>
        <fullName evidence="2">Uncharacterized protein</fullName>
    </submittedName>
</protein>
<comment type="caution">
    <text evidence="2">The sequence shown here is derived from an EMBL/GenBank/DDBJ whole genome shotgun (WGS) entry which is preliminary data.</text>
</comment>
<dbReference type="EMBL" id="BOPH01000050">
    <property type="protein sequence ID" value="GIJ68843.1"/>
    <property type="molecule type" value="Genomic_DNA"/>
</dbReference>
<feature type="region of interest" description="Disordered" evidence="1">
    <location>
        <begin position="1"/>
        <end position="38"/>
    </location>
</feature>